<accession>S0NRG5</accession>
<organism evidence="13 14">
    <name type="scientific">Enterococcus sulfureus ATCC 49903</name>
    <dbReference type="NCBI Taxonomy" id="1140003"/>
    <lineage>
        <taxon>Bacteria</taxon>
        <taxon>Bacillati</taxon>
        <taxon>Bacillota</taxon>
        <taxon>Bacilli</taxon>
        <taxon>Lactobacillales</taxon>
        <taxon>Enterococcaceae</taxon>
        <taxon>Enterococcus</taxon>
    </lineage>
</organism>
<sequence>MRRKDFLSKEVWKTSLNDAKKGRENKRGHIPFRLNFLFFIIFVLFVALILRLGNLQIVNSDKWEKEIKSATVTTVKQSTPRGSIYDATGKVLATNQANAAITFTRTNDMSATDMLALAKELNQLIEMPADENLNPRDLKDYYLADKKHLEAAQKKLSTKDQLKSSSEQYQAMIDQIDDDQLKFDENELKIATIFTRLNSGQNLKPVFVKNKDVTNEELAIVAENASKLPGISTGTDWDREVVTASNPLASIIGRVSTSKQGLPSEEAEEYLKKGYFSNDRVGTSFLEKQYEDQLQGKKSEYEVTIDNNGTISNTKELSAGSKGDNLKLTIDEAFQDKFDEIVKNGYQELINSGDAEFSNGIYAVAMNPKTGAILGVSGYYHEEGSSEIQDDAIGTFVGRQFEPGSAIKAATITTGFDHDVITPENNTIYDQPIYLAGSPAKASVFNPYGSNNRYIDAAQALEISSNSYMMQIALRLLGIDYKGGSLQIPGLADQKTAYEQLREGFAQYGLGVKTGVDMPEEAVGGQVAYNELSDANFDGGKVLDLAFGQFDTYTPIQLAQYVSAIANGGERVAPHFVEGIYGNNENGDLGTLQKAIEKKVLNKIDITPEEMAIIQQGMHDVVHGNDPFTTARPLATAKMDLSAKTGTAEAYAYKDGQEIPVNNLNAVVYGPTEDPEIAVSIMIPRIKQSNHSYPNLSITKDIMDAYYDMYLAK</sequence>
<dbReference type="RefSeq" id="WP_016185323.1">
    <property type="nucleotide sequence ID" value="NZ_ASWO01000005.1"/>
</dbReference>
<dbReference type="Gene3D" id="3.90.1310.10">
    <property type="entry name" value="Penicillin-binding protein 2a (Domain 2)"/>
    <property type="match status" value="1"/>
</dbReference>
<dbReference type="SUPFAM" id="SSF56519">
    <property type="entry name" value="Penicillin binding protein dimerisation domain"/>
    <property type="match status" value="1"/>
</dbReference>
<evidence type="ECO:0000256" key="6">
    <source>
        <dbReference type="ARBA" id="ARBA00022984"/>
    </source>
</evidence>
<dbReference type="EMBL" id="ASWO01000005">
    <property type="protein sequence ID" value="EOT84082.1"/>
    <property type="molecule type" value="Genomic_DNA"/>
</dbReference>
<dbReference type="InterPro" id="IPR001460">
    <property type="entry name" value="PCN-bd_Tpept"/>
</dbReference>
<evidence type="ECO:0000256" key="3">
    <source>
        <dbReference type="ARBA" id="ARBA00022475"/>
    </source>
</evidence>
<dbReference type="Pfam" id="PF03717">
    <property type="entry name" value="PBP_dimer"/>
    <property type="match status" value="1"/>
</dbReference>
<keyword evidence="6" id="KW-0573">Peptidoglycan synthesis</keyword>
<comment type="subcellular location">
    <subcellularLocation>
        <location evidence="1">Cell membrane</location>
        <topology evidence="1">Single-pass membrane protein</topology>
    </subcellularLocation>
</comment>
<evidence type="ECO:0000256" key="1">
    <source>
        <dbReference type="ARBA" id="ARBA00004162"/>
    </source>
</evidence>
<evidence type="ECO:0000259" key="11">
    <source>
        <dbReference type="Pfam" id="PF00905"/>
    </source>
</evidence>
<feature type="domain" description="Penicillin-binding protein dimerisation" evidence="12">
    <location>
        <begin position="78"/>
        <end position="314"/>
    </location>
</feature>
<dbReference type="GO" id="GO:0009252">
    <property type="term" value="P:peptidoglycan biosynthetic process"/>
    <property type="evidence" value="ECO:0007669"/>
    <property type="project" value="UniProtKB-KW"/>
</dbReference>
<dbReference type="Proteomes" id="UP000015961">
    <property type="component" value="Unassembled WGS sequence"/>
</dbReference>
<keyword evidence="5" id="KW-0133">Cell shape</keyword>
<evidence type="ECO:0000256" key="4">
    <source>
        <dbReference type="ARBA" id="ARBA00022692"/>
    </source>
</evidence>
<keyword evidence="8 10" id="KW-0472">Membrane</keyword>
<dbReference type="AlphaFoldDB" id="S0NRG5"/>
<dbReference type="GO" id="GO:0071972">
    <property type="term" value="F:peptidoglycan L,D-transpeptidase activity"/>
    <property type="evidence" value="ECO:0007669"/>
    <property type="project" value="TreeGrafter"/>
</dbReference>
<dbReference type="GO" id="GO:0071555">
    <property type="term" value="P:cell wall organization"/>
    <property type="evidence" value="ECO:0007669"/>
    <property type="project" value="UniProtKB-KW"/>
</dbReference>
<evidence type="ECO:0000256" key="7">
    <source>
        <dbReference type="ARBA" id="ARBA00022989"/>
    </source>
</evidence>
<feature type="domain" description="Penicillin-binding protein transpeptidase" evidence="11">
    <location>
        <begin position="362"/>
        <end position="704"/>
    </location>
</feature>
<keyword evidence="3" id="KW-1003">Cell membrane</keyword>
<proteinExistence type="inferred from homology"/>
<reference evidence="13 14" key="1">
    <citation type="submission" date="2013-03" db="EMBL/GenBank/DDBJ databases">
        <title>The Genome Sequence of Enterococcus sulfureus ATCC_49903 (PacBio/Illumina hybrid assembly).</title>
        <authorList>
            <consortium name="The Broad Institute Genomics Platform"/>
            <consortium name="The Broad Institute Genome Sequencing Center for Infectious Disease"/>
            <person name="Earl A."/>
            <person name="Russ C."/>
            <person name="Gilmore M."/>
            <person name="Surin D."/>
            <person name="Walker B."/>
            <person name="Young S."/>
            <person name="Zeng Q."/>
            <person name="Gargeya S."/>
            <person name="Fitzgerald M."/>
            <person name="Haas B."/>
            <person name="Abouelleil A."/>
            <person name="Allen A.W."/>
            <person name="Alvarado L."/>
            <person name="Arachchi H.M."/>
            <person name="Berlin A.M."/>
            <person name="Chapman S.B."/>
            <person name="Gainer-Dewar J."/>
            <person name="Goldberg J."/>
            <person name="Griggs A."/>
            <person name="Gujja S."/>
            <person name="Hansen M."/>
            <person name="Howarth C."/>
            <person name="Imamovic A."/>
            <person name="Ireland A."/>
            <person name="Larimer J."/>
            <person name="McCowan C."/>
            <person name="Murphy C."/>
            <person name="Pearson M."/>
            <person name="Poon T.W."/>
            <person name="Priest M."/>
            <person name="Roberts A."/>
            <person name="Saif S."/>
            <person name="Shea T."/>
            <person name="Sisk P."/>
            <person name="Sykes S."/>
            <person name="Wortman J."/>
            <person name="Nusbaum C."/>
            <person name="Birren B."/>
        </authorList>
    </citation>
    <scope>NUCLEOTIDE SEQUENCE [LARGE SCALE GENOMIC DNA]</scope>
    <source>
        <strain evidence="13 14">ATCC 49903</strain>
    </source>
</reference>
<evidence type="ECO:0000256" key="2">
    <source>
        <dbReference type="ARBA" id="ARBA00007171"/>
    </source>
</evidence>
<evidence type="ECO:0000313" key="14">
    <source>
        <dbReference type="Proteomes" id="UP000015961"/>
    </source>
</evidence>
<dbReference type="InterPro" id="IPR005311">
    <property type="entry name" value="PBP_dimer"/>
</dbReference>
<dbReference type="Gene3D" id="1.10.10.1230">
    <property type="entry name" value="Penicillin-binding protein, N-terminal non-catalytic domain, head sub-domain"/>
    <property type="match status" value="1"/>
</dbReference>
<comment type="caution">
    <text evidence="13">The sequence shown here is derived from an EMBL/GenBank/DDBJ whole genome shotgun (WGS) entry which is preliminary data.</text>
</comment>
<dbReference type="Pfam" id="PF00905">
    <property type="entry name" value="Transpeptidase"/>
    <property type="match status" value="1"/>
</dbReference>
<protein>
    <recommendedName>
        <fullName evidence="15">Penicillin-binding protein transpeptidase</fullName>
    </recommendedName>
</protein>
<evidence type="ECO:0000313" key="13">
    <source>
        <dbReference type="EMBL" id="EOT84082.1"/>
    </source>
</evidence>
<evidence type="ECO:0000256" key="10">
    <source>
        <dbReference type="SAM" id="Phobius"/>
    </source>
</evidence>
<feature type="transmembrane region" description="Helical" evidence="10">
    <location>
        <begin position="30"/>
        <end position="50"/>
    </location>
</feature>
<dbReference type="InterPro" id="IPR036138">
    <property type="entry name" value="PBP_dimer_sf"/>
</dbReference>
<dbReference type="OrthoDB" id="9770103at2"/>
<dbReference type="GO" id="GO:0005886">
    <property type="term" value="C:plasma membrane"/>
    <property type="evidence" value="ECO:0007669"/>
    <property type="project" value="UniProtKB-SubCell"/>
</dbReference>
<keyword evidence="14" id="KW-1185">Reference proteome</keyword>
<keyword evidence="7 10" id="KW-1133">Transmembrane helix</keyword>
<dbReference type="SUPFAM" id="SSF56601">
    <property type="entry name" value="beta-lactamase/transpeptidase-like"/>
    <property type="match status" value="1"/>
</dbReference>
<dbReference type="PANTHER" id="PTHR30627">
    <property type="entry name" value="PEPTIDOGLYCAN D,D-TRANSPEPTIDASE"/>
    <property type="match status" value="1"/>
</dbReference>
<dbReference type="Gene3D" id="3.40.710.10">
    <property type="entry name" value="DD-peptidase/beta-lactamase superfamily"/>
    <property type="match status" value="1"/>
</dbReference>
<dbReference type="eggNOG" id="COG0768">
    <property type="taxonomic scope" value="Bacteria"/>
</dbReference>
<evidence type="ECO:0008006" key="15">
    <source>
        <dbReference type="Google" id="ProtNLM"/>
    </source>
</evidence>
<dbReference type="GO" id="GO:0008360">
    <property type="term" value="P:regulation of cell shape"/>
    <property type="evidence" value="ECO:0007669"/>
    <property type="project" value="UniProtKB-KW"/>
</dbReference>
<keyword evidence="9" id="KW-0961">Cell wall biogenesis/degradation</keyword>
<evidence type="ECO:0000256" key="9">
    <source>
        <dbReference type="ARBA" id="ARBA00023316"/>
    </source>
</evidence>
<dbReference type="PATRIC" id="fig|1140003.3.peg.826"/>
<evidence type="ECO:0000259" key="12">
    <source>
        <dbReference type="Pfam" id="PF03717"/>
    </source>
</evidence>
<dbReference type="InterPro" id="IPR012338">
    <property type="entry name" value="Beta-lactam/transpept-like"/>
</dbReference>
<dbReference type="InterPro" id="IPR050515">
    <property type="entry name" value="Beta-lactam/transpept"/>
</dbReference>
<name>S0NRG5_9ENTE</name>
<dbReference type="GO" id="GO:0008658">
    <property type="term" value="F:penicillin binding"/>
    <property type="evidence" value="ECO:0007669"/>
    <property type="project" value="InterPro"/>
</dbReference>
<evidence type="ECO:0000256" key="8">
    <source>
        <dbReference type="ARBA" id="ARBA00023136"/>
    </source>
</evidence>
<evidence type="ECO:0000256" key="5">
    <source>
        <dbReference type="ARBA" id="ARBA00022960"/>
    </source>
</evidence>
<keyword evidence="4 10" id="KW-0812">Transmembrane</keyword>
<dbReference type="STRING" id="1140003.OMY_00870"/>
<dbReference type="PANTHER" id="PTHR30627:SF2">
    <property type="entry name" value="PEPTIDOGLYCAN D,D-TRANSPEPTIDASE MRDA"/>
    <property type="match status" value="1"/>
</dbReference>
<comment type="similarity">
    <text evidence="2">Belongs to the transpeptidase family.</text>
</comment>
<gene>
    <name evidence="13" type="ORF">I573_01808</name>
</gene>